<comment type="caution">
    <text evidence="6">The sequence shown here is derived from an EMBL/GenBank/DDBJ whole genome shotgun (WGS) entry which is preliminary data.</text>
</comment>
<comment type="function">
    <text evidence="4 5">Cell division protein that is part of the divisome complex and is recruited early to the Z-ring. Probably stimulates Z-ring formation, perhaps through the cross-linking of FtsZ protofilaments. Its function overlaps with FtsA.</text>
</comment>
<keyword evidence="5" id="KW-0963">Cytoplasm</keyword>
<comment type="similarity">
    <text evidence="5">Belongs to the SepF family.</text>
</comment>
<keyword evidence="7" id="KW-1185">Reference proteome</keyword>
<evidence type="ECO:0000256" key="2">
    <source>
        <dbReference type="ARBA" id="ARBA00023210"/>
    </source>
</evidence>
<proteinExistence type="inferred from homology"/>
<dbReference type="AlphaFoldDB" id="A0A0P8W7G9"/>
<dbReference type="InterPro" id="IPR007561">
    <property type="entry name" value="Cell_div_SepF/SepF-rel"/>
</dbReference>
<evidence type="ECO:0000256" key="1">
    <source>
        <dbReference type="ARBA" id="ARBA00022618"/>
    </source>
</evidence>
<evidence type="ECO:0000256" key="3">
    <source>
        <dbReference type="ARBA" id="ARBA00023306"/>
    </source>
</evidence>
<organism evidence="6 7">
    <name type="scientific">Oxobacter pfennigii</name>
    <dbReference type="NCBI Taxonomy" id="36849"/>
    <lineage>
        <taxon>Bacteria</taxon>
        <taxon>Bacillati</taxon>
        <taxon>Bacillota</taxon>
        <taxon>Clostridia</taxon>
        <taxon>Eubacteriales</taxon>
        <taxon>Clostridiaceae</taxon>
        <taxon>Oxobacter</taxon>
    </lineage>
</organism>
<dbReference type="Pfam" id="PF04472">
    <property type="entry name" value="SepF"/>
    <property type="match status" value="1"/>
</dbReference>
<comment type="subunit">
    <text evidence="5">Homodimer. Interacts with FtsZ.</text>
</comment>
<dbReference type="Gene3D" id="3.30.110.150">
    <property type="entry name" value="SepF-like protein"/>
    <property type="match status" value="1"/>
</dbReference>
<dbReference type="PANTHER" id="PTHR35798">
    <property type="entry name" value="CELL DIVISION PROTEIN SEPF"/>
    <property type="match status" value="1"/>
</dbReference>
<evidence type="ECO:0000313" key="7">
    <source>
        <dbReference type="Proteomes" id="UP000050326"/>
    </source>
</evidence>
<evidence type="ECO:0000256" key="4">
    <source>
        <dbReference type="ARBA" id="ARBA00044936"/>
    </source>
</evidence>
<protein>
    <recommendedName>
        <fullName evidence="5">Cell division protein SepF</fullName>
    </recommendedName>
</protein>
<keyword evidence="3 5" id="KW-0131">Cell cycle</keyword>
<evidence type="ECO:0000313" key="6">
    <source>
        <dbReference type="EMBL" id="KPU43998.1"/>
    </source>
</evidence>
<dbReference type="OrthoDB" id="9815206at2"/>
<evidence type="ECO:0000256" key="5">
    <source>
        <dbReference type="HAMAP-Rule" id="MF_01197"/>
    </source>
</evidence>
<accession>A0A0P8W7G9</accession>
<reference evidence="6 7" key="1">
    <citation type="submission" date="2015-09" db="EMBL/GenBank/DDBJ databases">
        <title>Genome sequence of Oxobacter pfennigii DSM 3222.</title>
        <authorList>
            <person name="Poehlein A."/>
            <person name="Bengelsdorf F.R."/>
            <person name="Schiel-Bengelsdorf B."/>
            <person name="Duerre P."/>
            <person name="Daniel R."/>
        </authorList>
    </citation>
    <scope>NUCLEOTIDE SEQUENCE [LARGE SCALE GENOMIC DNA]</scope>
    <source>
        <strain evidence="6 7">DSM 3222</strain>
    </source>
</reference>
<dbReference type="RefSeq" id="WP_054875203.1">
    <property type="nucleotide sequence ID" value="NZ_LKET01000032.1"/>
</dbReference>
<dbReference type="EMBL" id="LKET01000032">
    <property type="protein sequence ID" value="KPU43998.1"/>
    <property type="molecule type" value="Genomic_DNA"/>
</dbReference>
<gene>
    <name evidence="6" type="primary">sepF_1</name>
    <name evidence="5" type="synonym">sepF</name>
    <name evidence="6" type="ORF">OXPF_21630</name>
</gene>
<dbReference type="InterPro" id="IPR038594">
    <property type="entry name" value="SepF-like_sf"/>
</dbReference>
<dbReference type="HAMAP" id="MF_01197">
    <property type="entry name" value="SepF"/>
    <property type="match status" value="1"/>
</dbReference>
<dbReference type="STRING" id="36849.OXPF_21630"/>
<keyword evidence="2 5" id="KW-0717">Septation</keyword>
<keyword evidence="1 5" id="KW-0132">Cell division</keyword>
<dbReference type="InterPro" id="IPR023052">
    <property type="entry name" value="Cell_div_SepF"/>
</dbReference>
<dbReference type="Proteomes" id="UP000050326">
    <property type="component" value="Unassembled WGS sequence"/>
</dbReference>
<dbReference type="GO" id="GO:0043093">
    <property type="term" value="P:FtsZ-dependent cytokinesis"/>
    <property type="evidence" value="ECO:0007669"/>
    <property type="project" value="UniProtKB-UniRule"/>
</dbReference>
<comment type="subcellular location">
    <subcellularLocation>
        <location evidence="5">Cytoplasm</location>
    </subcellularLocation>
    <text evidence="5">Localizes to the division site, in a FtsZ-dependent manner.</text>
</comment>
<dbReference type="GO" id="GO:0005737">
    <property type="term" value="C:cytoplasm"/>
    <property type="evidence" value="ECO:0007669"/>
    <property type="project" value="UniProtKB-SubCell"/>
</dbReference>
<dbReference type="GO" id="GO:0000917">
    <property type="term" value="P:division septum assembly"/>
    <property type="evidence" value="ECO:0007669"/>
    <property type="project" value="UniProtKB-KW"/>
</dbReference>
<name>A0A0P8W7G9_9CLOT</name>
<sequence length="147" mass="16330">MGNNFINKVLDVFGMGDEIERIDEEEINSAESEQLEVISNNKRGKVVSIHSTSNAKVVIVQPTQYEEITNICDCLKNRKIVLANLQKLDPKLAQRFVDFASGAAYALDGSIQEISPGILLLTPNNVDVSSDFKEELSAKNIFSWADR</sequence>
<dbReference type="PANTHER" id="PTHR35798:SF1">
    <property type="entry name" value="CELL DIVISION PROTEIN SEPF"/>
    <property type="match status" value="1"/>
</dbReference>